<dbReference type="Proteomes" id="UP000696294">
    <property type="component" value="Unassembled WGS sequence"/>
</dbReference>
<dbReference type="EMBL" id="JAATEP010000022">
    <property type="protein sequence ID" value="NJP93474.1"/>
    <property type="molecule type" value="Genomic_DNA"/>
</dbReference>
<protein>
    <submittedName>
        <fullName evidence="1">Uncharacterized protein</fullName>
    </submittedName>
</protein>
<evidence type="ECO:0000313" key="1">
    <source>
        <dbReference type="EMBL" id="NJP93474.1"/>
    </source>
</evidence>
<name>A0ABX1B6N5_9ACTN</name>
<sequence>MSKNRVIIYEEAGADPAADILDVANRHGRTRVRAIAEPGQLVGLLTELVDEGVDRVELCGAFGAVWQAEARRAVGGRARVGAIYYGFESLAGVAAYKQRFESGEVLSEAFLIVHEDADPDADRVVRVRDEGGSTTFLAVPDEAAAAAVAGKLADGLQLIEMYGGQGPESAAPVITAVNARVPVGVTAWAAAHDAGPGA</sequence>
<evidence type="ECO:0000313" key="2">
    <source>
        <dbReference type="Proteomes" id="UP000696294"/>
    </source>
</evidence>
<gene>
    <name evidence="1" type="ORF">HCN51_29190</name>
</gene>
<comment type="caution">
    <text evidence="1">The sequence shown here is derived from an EMBL/GenBank/DDBJ whole genome shotgun (WGS) entry which is preliminary data.</text>
</comment>
<dbReference type="InterPro" id="IPR045441">
    <property type="entry name" value="DUF6506"/>
</dbReference>
<keyword evidence="2" id="KW-1185">Reference proteome</keyword>
<reference evidence="1 2" key="1">
    <citation type="submission" date="2020-03" db="EMBL/GenBank/DDBJ databases">
        <title>WGS of actinomycetes isolated from Thailand.</title>
        <authorList>
            <person name="Thawai C."/>
        </authorList>
    </citation>
    <scope>NUCLEOTIDE SEQUENCE [LARGE SCALE GENOMIC DNA]</scope>
    <source>
        <strain evidence="1 2">FMUSA5-5</strain>
    </source>
</reference>
<dbReference type="Pfam" id="PF20116">
    <property type="entry name" value="DUF6506"/>
    <property type="match status" value="2"/>
</dbReference>
<dbReference type="RefSeq" id="WP_168013568.1">
    <property type="nucleotide sequence ID" value="NZ_JAATEP010000022.1"/>
</dbReference>
<organism evidence="1 2">
    <name type="scientific">Nonomuraea composti</name>
    <dbReference type="NCBI Taxonomy" id="2720023"/>
    <lineage>
        <taxon>Bacteria</taxon>
        <taxon>Bacillati</taxon>
        <taxon>Actinomycetota</taxon>
        <taxon>Actinomycetes</taxon>
        <taxon>Streptosporangiales</taxon>
        <taxon>Streptosporangiaceae</taxon>
        <taxon>Nonomuraea</taxon>
    </lineage>
</organism>
<proteinExistence type="predicted"/>
<accession>A0ABX1B6N5</accession>